<sequence>MTQGSTPSRARGGPPSRPASARRAGREGPSASGSGSSERTPRTPRRATAASASASASAPPTSTRLRAQPITEVNSGSSRETSPMPLFTPRAPPRADRARRGGAPQSAIPVRPFCSESEDEEFPAALLDGSQAPTQTTLKGWKSPEKEAREREEVLKRSAARKARKEWKRKKELEGTPRCKSFVPPDDADVILISDSDEEPTLSPLKRKRPRKQDSPRKKARSASVISISCSEDAETPAPRPDVEDANDMLLPLGEEPPRAVPPGSDSSVAALRRHPSPPASISATDVNQRSNSPELHDINVDGMADMALDDPGALDQDMVMVGDESAAAEHLPESVDVTTTSIGEPPVSNEVAQSTTESTNAFEAVLWTQSQAEDARFFDEALASVARELQETVTSTPAPHDTTSTTHAAAFSEPSPTAAQSQAVPLRGPGVPSSPLPSPPSSVVVSSARQPTPPASEPVPSSNAGSSPLHQTIASPSSSGLQLPYRRTPFDGLGPIPWRSPFRLYANPERDASVPRRDRAPEMQNVAERGVINACDKCSTVSVPNRDPELEPQKRADQPRRDVSVPMRDPEPEPRKVANMGVANARDKFLTRHDASGSRLDPEPELDAEQATTATTYAGDADPPLPVSLANNSALDGNMNLQLERDVSVPMRDLEPPTVASAGILNAHESSTSQDVSALSSDPEPELKTAQGLTTVAPPPVSPINDSSLGGIPPNGSSVSLATAEVPPQDVSGPKPEPAHGTTTTRNHDGYSPPPVSPTSDSTLGGTPPIGTGVILPLALVAAGASFVKPVDMALSEDDEEEELELELMYPSSPTPGP</sequence>
<organism evidence="2 3">
    <name type="scientific">Mycena albidolilacea</name>
    <dbReference type="NCBI Taxonomy" id="1033008"/>
    <lineage>
        <taxon>Eukaryota</taxon>
        <taxon>Fungi</taxon>
        <taxon>Dikarya</taxon>
        <taxon>Basidiomycota</taxon>
        <taxon>Agaricomycotina</taxon>
        <taxon>Agaricomycetes</taxon>
        <taxon>Agaricomycetidae</taxon>
        <taxon>Agaricales</taxon>
        <taxon>Marasmiineae</taxon>
        <taxon>Mycenaceae</taxon>
        <taxon>Mycena</taxon>
    </lineage>
</organism>
<proteinExistence type="predicted"/>
<dbReference type="Proteomes" id="UP001218218">
    <property type="component" value="Unassembled WGS sequence"/>
</dbReference>
<feature type="compositionally biased region" description="Polar residues" evidence="1">
    <location>
        <begin position="460"/>
        <end position="482"/>
    </location>
</feature>
<feature type="compositionally biased region" description="Low complexity" evidence="1">
    <location>
        <begin position="46"/>
        <end position="64"/>
    </location>
</feature>
<protein>
    <submittedName>
        <fullName evidence="2">Uncharacterized protein</fullName>
    </submittedName>
</protein>
<feature type="compositionally biased region" description="Basic and acidic residues" evidence="1">
    <location>
        <begin position="647"/>
        <end position="656"/>
    </location>
</feature>
<feature type="compositionally biased region" description="Basic and acidic residues" evidence="1">
    <location>
        <begin position="586"/>
        <end position="603"/>
    </location>
</feature>
<feature type="compositionally biased region" description="Polar residues" evidence="1">
    <location>
        <begin position="415"/>
        <end position="424"/>
    </location>
</feature>
<feature type="compositionally biased region" description="Polar residues" evidence="1">
    <location>
        <begin position="280"/>
        <end position="294"/>
    </location>
</feature>
<dbReference type="EMBL" id="JARIHO010000002">
    <property type="protein sequence ID" value="KAJ7366559.1"/>
    <property type="molecule type" value="Genomic_DNA"/>
</dbReference>
<feature type="compositionally biased region" description="Low complexity" evidence="1">
    <location>
        <begin position="612"/>
        <end position="623"/>
    </location>
</feature>
<feature type="compositionally biased region" description="Low complexity" evidence="1">
    <location>
        <begin position="1"/>
        <end position="38"/>
    </location>
</feature>
<feature type="compositionally biased region" description="Basic and acidic residues" evidence="1">
    <location>
        <begin position="547"/>
        <end position="577"/>
    </location>
</feature>
<comment type="caution">
    <text evidence="2">The sequence shown here is derived from an EMBL/GenBank/DDBJ whole genome shotgun (WGS) entry which is preliminary data.</text>
</comment>
<feature type="region of interest" description="Disordered" evidence="1">
    <location>
        <begin position="647"/>
        <end position="774"/>
    </location>
</feature>
<gene>
    <name evidence="2" type="ORF">DFH08DRAFT_1072035</name>
</gene>
<feature type="compositionally biased region" description="Polar residues" evidence="1">
    <location>
        <begin position="392"/>
        <end position="408"/>
    </location>
</feature>
<reference evidence="2" key="1">
    <citation type="submission" date="2023-03" db="EMBL/GenBank/DDBJ databases">
        <title>Massive genome expansion in bonnet fungi (Mycena s.s.) driven by repeated elements and novel gene families across ecological guilds.</title>
        <authorList>
            <consortium name="Lawrence Berkeley National Laboratory"/>
            <person name="Harder C.B."/>
            <person name="Miyauchi S."/>
            <person name="Viragh M."/>
            <person name="Kuo A."/>
            <person name="Thoen E."/>
            <person name="Andreopoulos B."/>
            <person name="Lu D."/>
            <person name="Skrede I."/>
            <person name="Drula E."/>
            <person name="Henrissat B."/>
            <person name="Morin E."/>
            <person name="Kohler A."/>
            <person name="Barry K."/>
            <person name="LaButti K."/>
            <person name="Morin E."/>
            <person name="Salamov A."/>
            <person name="Lipzen A."/>
            <person name="Mereny Z."/>
            <person name="Hegedus B."/>
            <person name="Baldrian P."/>
            <person name="Stursova M."/>
            <person name="Weitz H."/>
            <person name="Taylor A."/>
            <person name="Grigoriev I.V."/>
            <person name="Nagy L.G."/>
            <person name="Martin F."/>
            <person name="Kauserud H."/>
        </authorList>
    </citation>
    <scope>NUCLEOTIDE SEQUENCE</scope>
    <source>
        <strain evidence="2">CBHHK002</strain>
    </source>
</reference>
<accession>A0AAD7F372</accession>
<feature type="region of interest" description="Disordered" evidence="1">
    <location>
        <begin position="797"/>
        <end position="819"/>
    </location>
</feature>
<feature type="compositionally biased region" description="Polar residues" evidence="1">
    <location>
        <begin position="71"/>
        <end position="81"/>
    </location>
</feature>
<feature type="region of interest" description="Disordered" evidence="1">
    <location>
        <begin position="540"/>
        <end position="634"/>
    </location>
</feature>
<feature type="compositionally biased region" description="Polar residues" evidence="1">
    <location>
        <begin position="669"/>
        <end position="681"/>
    </location>
</feature>
<evidence type="ECO:0000313" key="3">
    <source>
        <dbReference type="Proteomes" id="UP001218218"/>
    </source>
</evidence>
<feature type="region of interest" description="Disordered" evidence="1">
    <location>
        <begin position="390"/>
        <end position="487"/>
    </location>
</feature>
<feature type="compositionally biased region" description="Basic residues" evidence="1">
    <location>
        <begin position="158"/>
        <end position="168"/>
    </location>
</feature>
<feature type="compositionally biased region" description="Basic and acidic residues" evidence="1">
    <location>
        <begin position="142"/>
        <end position="156"/>
    </location>
</feature>
<evidence type="ECO:0000256" key="1">
    <source>
        <dbReference type="SAM" id="MobiDB-lite"/>
    </source>
</evidence>
<feature type="compositionally biased region" description="Acidic residues" evidence="1">
    <location>
        <begin position="797"/>
        <end position="807"/>
    </location>
</feature>
<feature type="region of interest" description="Disordered" evidence="1">
    <location>
        <begin position="1"/>
        <end position="298"/>
    </location>
</feature>
<keyword evidence="3" id="KW-1185">Reference proteome</keyword>
<dbReference type="AlphaFoldDB" id="A0AAD7F372"/>
<name>A0AAD7F372_9AGAR</name>
<evidence type="ECO:0000313" key="2">
    <source>
        <dbReference type="EMBL" id="KAJ7366559.1"/>
    </source>
</evidence>